<dbReference type="AlphaFoldDB" id="A0AAE4RWS9"/>
<protein>
    <submittedName>
        <fullName evidence="2">DUF3244 domain-containing protein</fullName>
    </submittedName>
</protein>
<feature type="signal peptide" evidence="1">
    <location>
        <begin position="1"/>
        <end position="23"/>
    </location>
</feature>
<dbReference type="EMBL" id="JAWDES010000004">
    <property type="protein sequence ID" value="MDU0259111.1"/>
    <property type="molecule type" value="Genomic_DNA"/>
</dbReference>
<evidence type="ECO:0000256" key="1">
    <source>
        <dbReference type="SAM" id="SignalP"/>
    </source>
</evidence>
<feature type="chain" id="PRO_5041954064" evidence="1">
    <location>
        <begin position="24"/>
        <end position="127"/>
    </location>
</feature>
<accession>A0AAE4RWS9</accession>
<evidence type="ECO:0000313" key="3">
    <source>
        <dbReference type="Proteomes" id="UP001181347"/>
    </source>
</evidence>
<comment type="caution">
    <text evidence="2">The sequence shown here is derived from an EMBL/GenBank/DDBJ whole genome shotgun (WGS) entry which is preliminary data.</text>
</comment>
<gene>
    <name evidence="2" type="ORF">RVH17_03125</name>
</gene>
<name>A0AAE4RWS9_9BACT</name>
<reference evidence="2" key="1">
    <citation type="submission" date="2023-10" db="EMBL/GenBank/DDBJ databases">
        <title>Genome Sequence of the Bacteria from From Gut Wall in Crohn's Disease.</title>
        <authorList>
            <person name="Rodriguez-Palacios A."/>
        </authorList>
    </citation>
    <scope>NUCLEOTIDE SEQUENCE</scope>
    <source>
        <strain evidence="2">CavFT-hAR58</strain>
    </source>
</reference>
<dbReference type="RefSeq" id="WP_278505906.1">
    <property type="nucleotide sequence ID" value="NZ_BAAFKU010000019.1"/>
</dbReference>
<keyword evidence="1" id="KW-0732">Signal</keyword>
<organism evidence="2 3">
    <name type="scientific">Alistipes finegoldii</name>
    <dbReference type="NCBI Taxonomy" id="214856"/>
    <lineage>
        <taxon>Bacteria</taxon>
        <taxon>Pseudomonadati</taxon>
        <taxon>Bacteroidota</taxon>
        <taxon>Bacteroidia</taxon>
        <taxon>Bacteroidales</taxon>
        <taxon>Rikenellaceae</taxon>
        <taxon>Alistipes</taxon>
    </lineage>
</organism>
<dbReference type="Proteomes" id="UP001181347">
    <property type="component" value="Unassembled WGS sequence"/>
</dbReference>
<evidence type="ECO:0000313" key="2">
    <source>
        <dbReference type="EMBL" id="MDU0259111.1"/>
    </source>
</evidence>
<proteinExistence type="predicted"/>
<sequence length="127" mass="14018">MKKLLLLLVLCCIGAGICFEAYANRKRPKTTSVYLEKKMTVKGPRSVMPPINAVLSPDGNTITLYSPENCDRAFVTISGNGTYLTEMVIFTDQTATLDVSDLDCGVYLITVEYENGTIYTGQIEFTE</sequence>